<evidence type="ECO:0000259" key="2">
    <source>
        <dbReference type="Pfam" id="PF07811"/>
    </source>
</evidence>
<evidence type="ECO:0000313" key="4">
    <source>
        <dbReference type="Proteomes" id="UP000095347"/>
    </source>
</evidence>
<dbReference type="Proteomes" id="UP000095347">
    <property type="component" value="Unassembled WGS sequence"/>
</dbReference>
<name>A0A1E5QAH6_9PROT</name>
<keyword evidence="1" id="KW-0812">Transmembrane</keyword>
<dbReference type="STRING" id="28181.BEN30_05270"/>
<organism evidence="3 4">
    <name type="scientific">Magnetovibrio blakemorei</name>
    <dbReference type="NCBI Taxonomy" id="28181"/>
    <lineage>
        <taxon>Bacteria</taxon>
        <taxon>Pseudomonadati</taxon>
        <taxon>Pseudomonadota</taxon>
        <taxon>Alphaproteobacteria</taxon>
        <taxon>Rhodospirillales</taxon>
        <taxon>Magnetovibrionaceae</taxon>
        <taxon>Magnetovibrio</taxon>
    </lineage>
</organism>
<comment type="caution">
    <text evidence="3">The sequence shown here is derived from an EMBL/GenBank/DDBJ whole genome shotgun (WGS) entry which is preliminary data.</text>
</comment>
<keyword evidence="1" id="KW-0472">Membrane</keyword>
<accession>A0A1E5QAH6</accession>
<dbReference type="InterPro" id="IPR012495">
    <property type="entry name" value="TadE-like_dom"/>
</dbReference>
<keyword evidence="1" id="KW-1133">Transmembrane helix</keyword>
<feature type="transmembrane region" description="Helical" evidence="1">
    <location>
        <begin position="30"/>
        <end position="51"/>
    </location>
</feature>
<dbReference type="EMBL" id="MCGG01000010">
    <property type="protein sequence ID" value="OEJ68919.1"/>
    <property type="molecule type" value="Genomic_DNA"/>
</dbReference>
<evidence type="ECO:0000256" key="1">
    <source>
        <dbReference type="SAM" id="Phobius"/>
    </source>
</evidence>
<evidence type="ECO:0000313" key="3">
    <source>
        <dbReference type="EMBL" id="OEJ68919.1"/>
    </source>
</evidence>
<protein>
    <recommendedName>
        <fullName evidence="2">TadE-like domain-containing protein</fullName>
    </recommendedName>
</protein>
<dbReference type="AlphaFoldDB" id="A0A1E5QAH6"/>
<proteinExistence type="predicted"/>
<feature type="domain" description="TadE-like" evidence="2">
    <location>
        <begin position="24"/>
        <end position="65"/>
    </location>
</feature>
<dbReference type="Pfam" id="PF07811">
    <property type="entry name" value="TadE"/>
    <property type="match status" value="1"/>
</dbReference>
<keyword evidence="4" id="KW-1185">Reference proteome</keyword>
<dbReference type="RefSeq" id="WP_069956986.1">
    <property type="nucleotide sequence ID" value="NZ_MCGG01000010.1"/>
</dbReference>
<reference evidence="4" key="1">
    <citation type="submission" date="2016-07" db="EMBL/GenBank/DDBJ databases">
        <authorList>
            <person name="Florea S."/>
            <person name="Webb J.S."/>
            <person name="Jaromczyk J."/>
            <person name="Schardl C.L."/>
        </authorList>
    </citation>
    <scope>NUCLEOTIDE SEQUENCE [LARGE SCALE GENOMIC DNA]</scope>
    <source>
        <strain evidence="4">MV-1</strain>
    </source>
</reference>
<gene>
    <name evidence="3" type="ORF">BEN30_05270</name>
</gene>
<sequence>MMPKLISPPPFHQAVVRFAHNERGVAATEFAMVLPFLLLLLMGIIEFSNVMSVEQKLLNAMQSAADLIGQKTDVTDADLAEIYMAAQLTMSPYSTAPLTIGIASVRFDDSTGDPTLSWSSGWNGGSIVNPTTLAVGHGEAGASIIIVSGVYTYTPIAELIIPTTLTLEEVSYMRPRKVDYVLKY</sequence>